<name>A0ABD5WKX4_9EURY</name>
<comment type="caution">
    <text evidence="1">The sequence shown here is derived from an EMBL/GenBank/DDBJ whole genome shotgun (WGS) entry which is preliminary data.</text>
</comment>
<keyword evidence="2" id="KW-1185">Reference proteome</keyword>
<dbReference type="RefSeq" id="WP_382209943.1">
    <property type="nucleotide sequence ID" value="NZ_JBHSZH010000005.1"/>
</dbReference>
<reference evidence="1 2" key="1">
    <citation type="journal article" date="2019" name="Int. J. Syst. Evol. Microbiol.">
        <title>The Global Catalogue of Microorganisms (GCM) 10K type strain sequencing project: providing services to taxonomists for standard genome sequencing and annotation.</title>
        <authorList>
            <consortium name="The Broad Institute Genomics Platform"/>
            <consortium name="The Broad Institute Genome Sequencing Center for Infectious Disease"/>
            <person name="Wu L."/>
            <person name="Ma J."/>
        </authorList>
    </citation>
    <scope>NUCLEOTIDE SEQUENCE [LARGE SCALE GENOMIC DNA]</scope>
    <source>
        <strain evidence="1 2">DT72</strain>
    </source>
</reference>
<protein>
    <submittedName>
        <fullName evidence="1">Uncharacterized protein</fullName>
    </submittedName>
</protein>
<evidence type="ECO:0000313" key="2">
    <source>
        <dbReference type="Proteomes" id="UP001596407"/>
    </source>
</evidence>
<accession>A0ABD5WKX4</accession>
<dbReference type="AlphaFoldDB" id="A0ABD5WKX4"/>
<dbReference type="Proteomes" id="UP001596407">
    <property type="component" value="Unassembled WGS sequence"/>
</dbReference>
<sequence length="67" mass="7707">MDVDHVRRLAEQSPRTERLVCFRRGSATPYVADGNHYATASAIRLLRDGEYAPQRAYLGVRRYPSIR</sequence>
<evidence type="ECO:0000313" key="1">
    <source>
        <dbReference type="EMBL" id="MFC7081151.1"/>
    </source>
</evidence>
<organism evidence="1 2">
    <name type="scientific">Halorussus caseinilyticus</name>
    <dbReference type="NCBI Taxonomy" id="3034025"/>
    <lineage>
        <taxon>Archaea</taxon>
        <taxon>Methanobacteriati</taxon>
        <taxon>Methanobacteriota</taxon>
        <taxon>Stenosarchaea group</taxon>
        <taxon>Halobacteria</taxon>
        <taxon>Halobacteriales</taxon>
        <taxon>Haladaptataceae</taxon>
        <taxon>Halorussus</taxon>
    </lineage>
</organism>
<dbReference type="EMBL" id="JBHSZH010000005">
    <property type="protein sequence ID" value="MFC7081151.1"/>
    <property type="molecule type" value="Genomic_DNA"/>
</dbReference>
<gene>
    <name evidence="1" type="ORF">ACFQJ6_14640</name>
</gene>
<proteinExistence type="predicted"/>